<proteinExistence type="predicted"/>
<evidence type="ECO:0000313" key="2">
    <source>
        <dbReference type="Proteomes" id="UP000092993"/>
    </source>
</evidence>
<sequence length="75" mass="8351">MLAHPTPNQIPNATHNVADADAFIDYARSVHDYTLHLWTESRRIAEEKAQNRVIAVKSVKRQNSQKEEGGAPADA</sequence>
<organism evidence="1 2">
    <name type="scientific">Grifola frondosa</name>
    <name type="common">Maitake</name>
    <name type="synonym">Polyporus frondosus</name>
    <dbReference type="NCBI Taxonomy" id="5627"/>
    <lineage>
        <taxon>Eukaryota</taxon>
        <taxon>Fungi</taxon>
        <taxon>Dikarya</taxon>
        <taxon>Basidiomycota</taxon>
        <taxon>Agaricomycotina</taxon>
        <taxon>Agaricomycetes</taxon>
        <taxon>Polyporales</taxon>
        <taxon>Grifolaceae</taxon>
        <taxon>Grifola</taxon>
    </lineage>
</organism>
<gene>
    <name evidence="1" type="ORF">A0H81_11653</name>
</gene>
<name>A0A1C7LUY8_GRIFR</name>
<dbReference type="EMBL" id="LUGG01000020">
    <property type="protein sequence ID" value="OBZ68601.1"/>
    <property type="molecule type" value="Genomic_DNA"/>
</dbReference>
<dbReference type="AlphaFoldDB" id="A0A1C7LUY8"/>
<accession>A0A1C7LUY8</accession>
<reference evidence="1 2" key="1">
    <citation type="submission" date="2016-03" db="EMBL/GenBank/DDBJ databases">
        <title>Whole genome sequencing of Grifola frondosa 9006-11.</title>
        <authorList>
            <person name="Min B."/>
            <person name="Park H."/>
            <person name="Kim J.-G."/>
            <person name="Cho H."/>
            <person name="Oh Y.-L."/>
            <person name="Kong W.-S."/>
            <person name="Choi I.-G."/>
        </authorList>
    </citation>
    <scope>NUCLEOTIDE SEQUENCE [LARGE SCALE GENOMIC DNA]</scope>
    <source>
        <strain evidence="1 2">9006-11</strain>
    </source>
</reference>
<evidence type="ECO:0000313" key="1">
    <source>
        <dbReference type="EMBL" id="OBZ68601.1"/>
    </source>
</evidence>
<dbReference type="OrthoDB" id="3200519at2759"/>
<keyword evidence="2" id="KW-1185">Reference proteome</keyword>
<dbReference type="Proteomes" id="UP000092993">
    <property type="component" value="Unassembled WGS sequence"/>
</dbReference>
<protein>
    <submittedName>
        <fullName evidence="1">Uncharacterized protein</fullName>
    </submittedName>
</protein>
<comment type="caution">
    <text evidence="1">The sequence shown here is derived from an EMBL/GenBank/DDBJ whole genome shotgun (WGS) entry which is preliminary data.</text>
</comment>